<keyword evidence="2" id="KW-1185">Reference proteome</keyword>
<dbReference type="Proteomes" id="UP000023152">
    <property type="component" value="Unassembled WGS sequence"/>
</dbReference>
<accession>X6P3Z3</accession>
<protein>
    <submittedName>
        <fullName evidence="1">Uncharacterized protein</fullName>
    </submittedName>
</protein>
<name>X6P3Z3_RETFI</name>
<evidence type="ECO:0000313" key="2">
    <source>
        <dbReference type="Proteomes" id="UP000023152"/>
    </source>
</evidence>
<reference evidence="1 2" key="1">
    <citation type="journal article" date="2013" name="Curr. Biol.">
        <title>The Genome of the Foraminiferan Reticulomyxa filosa.</title>
        <authorList>
            <person name="Glockner G."/>
            <person name="Hulsmann N."/>
            <person name="Schleicher M."/>
            <person name="Noegel A.A."/>
            <person name="Eichinger L."/>
            <person name="Gallinger C."/>
            <person name="Pawlowski J."/>
            <person name="Sierra R."/>
            <person name="Euteneuer U."/>
            <person name="Pillet L."/>
            <person name="Moustafa A."/>
            <person name="Platzer M."/>
            <person name="Groth M."/>
            <person name="Szafranski K."/>
            <person name="Schliwa M."/>
        </authorList>
    </citation>
    <scope>NUCLEOTIDE SEQUENCE [LARGE SCALE GENOMIC DNA]</scope>
</reference>
<dbReference type="AlphaFoldDB" id="X6P3Z3"/>
<dbReference type="EMBL" id="ASPP01003844">
    <property type="protein sequence ID" value="ETO32896.1"/>
    <property type="molecule type" value="Genomic_DNA"/>
</dbReference>
<sequence>MCLQQLNATRNKNETRVALVLTCDTSDVDWLNCIRSIDCTSLVHSHTNAQRRTVETICSSSACHFVNNNNKTAHQYEWNVSFAGQCIGNNIGFDVLEPYVANAKTNRQDTKKPAPLSYDVIFRVGGCMDLKTMTYRNECEGLTLSKESSVVFEFPKMFDERCWANCVYSHKHGLIVTGGEKSSGHLSTVELLPLTDSCLLFYFFLAR</sequence>
<comment type="caution">
    <text evidence="1">The sequence shown here is derived from an EMBL/GenBank/DDBJ whole genome shotgun (WGS) entry which is preliminary data.</text>
</comment>
<gene>
    <name evidence="1" type="ORF">RFI_04219</name>
</gene>
<proteinExistence type="predicted"/>
<organism evidence="1 2">
    <name type="scientific">Reticulomyxa filosa</name>
    <dbReference type="NCBI Taxonomy" id="46433"/>
    <lineage>
        <taxon>Eukaryota</taxon>
        <taxon>Sar</taxon>
        <taxon>Rhizaria</taxon>
        <taxon>Retaria</taxon>
        <taxon>Foraminifera</taxon>
        <taxon>Monothalamids</taxon>
        <taxon>Reticulomyxidae</taxon>
        <taxon>Reticulomyxa</taxon>
    </lineage>
</organism>
<evidence type="ECO:0000313" key="1">
    <source>
        <dbReference type="EMBL" id="ETO32896.1"/>
    </source>
</evidence>